<dbReference type="AlphaFoldDB" id="A0A830HS77"/>
<evidence type="ECO:0000313" key="2">
    <source>
        <dbReference type="Proteomes" id="UP000660262"/>
    </source>
</evidence>
<gene>
    <name evidence="1" type="ORF">PPROV_000905700</name>
</gene>
<sequence length="276" mass="28449">MRAASAAAALAPAVSFPRHRRRRGAPPVAARASDNLGLTLEAPGWSGGYGTGGRVWLSSDVLIEFLRENDDVVRDASVVELGSGTGAVGIAAAALGARSVILSDGGSDSLVRLAKDNASRNVASGAIDGAKTTIDVAAYRWNDAAPPAEMLAAAPFDVILGSDCTYSVSSHGALCDAVKALLALSGGGDGGEASESENDDDGGGGRCRVILGHQHRTLPAFLAGRGFAVNGWGRDPHLDMFVKTARERGLVANEIQTTKLRWHGLLNVTLLELTIA</sequence>
<name>A0A830HS77_9CHLO</name>
<dbReference type="Proteomes" id="UP000660262">
    <property type="component" value="Unassembled WGS sequence"/>
</dbReference>
<comment type="caution">
    <text evidence="1">The sequence shown here is derived from an EMBL/GenBank/DDBJ whole genome shotgun (WGS) entry which is preliminary data.</text>
</comment>
<evidence type="ECO:0008006" key="3">
    <source>
        <dbReference type="Google" id="ProtNLM"/>
    </source>
</evidence>
<accession>A0A830HS77</accession>
<dbReference type="InterPro" id="IPR019410">
    <property type="entry name" value="Methyltransf_16"/>
</dbReference>
<keyword evidence="2" id="KW-1185">Reference proteome</keyword>
<dbReference type="PANTHER" id="PTHR14614">
    <property type="entry name" value="HEPATOCELLULAR CARCINOMA-ASSOCIATED ANTIGEN"/>
    <property type="match status" value="1"/>
</dbReference>
<protein>
    <recommendedName>
        <fullName evidence="3">Calmodulin-lysine N-methyltransferase</fullName>
    </recommendedName>
</protein>
<dbReference type="SUPFAM" id="SSF53335">
    <property type="entry name" value="S-adenosyl-L-methionine-dependent methyltransferases"/>
    <property type="match status" value="1"/>
</dbReference>
<reference evidence="1" key="1">
    <citation type="submission" date="2020-10" db="EMBL/GenBank/DDBJ databases">
        <title>Unveiling of a novel bifunctional photoreceptor, Dualchrome1, isolated from a cosmopolitan green alga.</title>
        <authorList>
            <person name="Suzuki S."/>
            <person name="Kawachi M."/>
        </authorList>
    </citation>
    <scope>NUCLEOTIDE SEQUENCE</scope>
    <source>
        <strain evidence="1">NIES 2893</strain>
    </source>
</reference>
<proteinExistence type="predicted"/>
<dbReference type="OrthoDB" id="565165at2759"/>
<dbReference type="Gene3D" id="3.40.50.150">
    <property type="entry name" value="Vaccinia Virus protein VP39"/>
    <property type="match status" value="1"/>
</dbReference>
<dbReference type="Pfam" id="PF10294">
    <property type="entry name" value="Methyltransf_16"/>
    <property type="match status" value="1"/>
</dbReference>
<evidence type="ECO:0000313" key="1">
    <source>
        <dbReference type="EMBL" id="GHP10326.1"/>
    </source>
</evidence>
<dbReference type="InterPro" id="IPR029063">
    <property type="entry name" value="SAM-dependent_MTases_sf"/>
</dbReference>
<organism evidence="1 2">
    <name type="scientific">Pycnococcus provasolii</name>
    <dbReference type="NCBI Taxonomy" id="41880"/>
    <lineage>
        <taxon>Eukaryota</taxon>
        <taxon>Viridiplantae</taxon>
        <taxon>Chlorophyta</taxon>
        <taxon>Pseudoscourfieldiophyceae</taxon>
        <taxon>Pseudoscourfieldiales</taxon>
        <taxon>Pycnococcaceae</taxon>
        <taxon>Pycnococcus</taxon>
    </lineage>
</organism>
<dbReference type="EMBL" id="BNJQ01000029">
    <property type="protein sequence ID" value="GHP10326.1"/>
    <property type="molecule type" value="Genomic_DNA"/>
</dbReference>